<feature type="transmembrane region" description="Helical" evidence="7">
    <location>
        <begin position="264"/>
        <end position="286"/>
    </location>
</feature>
<keyword evidence="5 7" id="KW-0472">Membrane</keyword>
<proteinExistence type="inferred from homology"/>
<name>A0A7D3ZSY2_ACTVE</name>
<feature type="domain" description="ABC3 transporter permease C-terminal" evidence="8">
    <location>
        <begin position="267"/>
        <end position="383"/>
    </location>
</feature>
<evidence type="ECO:0000256" key="2">
    <source>
        <dbReference type="ARBA" id="ARBA00022475"/>
    </source>
</evidence>
<evidence type="ECO:0000256" key="7">
    <source>
        <dbReference type="SAM" id="Phobius"/>
    </source>
</evidence>
<keyword evidence="10" id="KW-1185">Reference proteome</keyword>
<keyword evidence="3 7" id="KW-0812">Transmembrane</keyword>
<dbReference type="Proteomes" id="UP000501240">
    <property type="component" value="Chromosome"/>
</dbReference>
<feature type="transmembrane region" description="Helical" evidence="7">
    <location>
        <begin position="472"/>
        <end position="493"/>
    </location>
</feature>
<dbReference type="PANTHER" id="PTHR30572:SF4">
    <property type="entry name" value="ABC TRANSPORTER PERMEASE YTRF"/>
    <property type="match status" value="1"/>
</dbReference>
<evidence type="ECO:0000256" key="6">
    <source>
        <dbReference type="ARBA" id="ARBA00038076"/>
    </source>
</evidence>
<dbReference type="GO" id="GO:0005886">
    <property type="term" value="C:plasma membrane"/>
    <property type="evidence" value="ECO:0007669"/>
    <property type="project" value="UniProtKB-SubCell"/>
</dbReference>
<evidence type="ECO:0000256" key="3">
    <source>
        <dbReference type="ARBA" id="ARBA00022692"/>
    </source>
</evidence>
<dbReference type="GO" id="GO:0022857">
    <property type="term" value="F:transmembrane transporter activity"/>
    <property type="evidence" value="ECO:0007669"/>
    <property type="project" value="TreeGrafter"/>
</dbReference>
<evidence type="ECO:0000313" key="10">
    <source>
        <dbReference type="Proteomes" id="UP000501240"/>
    </source>
</evidence>
<evidence type="ECO:0000256" key="5">
    <source>
        <dbReference type="ARBA" id="ARBA00023136"/>
    </source>
</evidence>
<feature type="transmembrane region" description="Helical" evidence="7">
    <location>
        <begin position="307"/>
        <end position="335"/>
    </location>
</feature>
<dbReference type="EMBL" id="CP053892">
    <property type="protein sequence ID" value="QKG26963.1"/>
    <property type="molecule type" value="Genomic_DNA"/>
</dbReference>
<comment type="subcellular location">
    <subcellularLocation>
        <location evidence="1">Cell membrane</location>
        <topology evidence="1">Multi-pass membrane protein</topology>
    </subcellularLocation>
</comment>
<evidence type="ECO:0000256" key="4">
    <source>
        <dbReference type="ARBA" id="ARBA00022989"/>
    </source>
</evidence>
<accession>A0A7D3ZSY2</accession>
<dbReference type="AlphaFoldDB" id="A0A7D3ZSY2"/>
<keyword evidence="4 7" id="KW-1133">Transmembrane helix</keyword>
<dbReference type="PANTHER" id="PTHR30572">
    <property type="entry name" value="MEMBRANE COMPONENT OF TRANSPORTER-RELATED"/>
    <property type="match status" value="1"/>
</dbReference>
<feature type="transmembrane region" description="Helical" evidence="7">
    <location>
        <begin position="355"/>
        <end position="373"/>
    </location>
</feature>
<dbReference type="InterPro" id="IPR003838">
    <property type="entry name" value="ABC3_permease_C"/>
</dbReference>
<feature type="domain" description="ABC3 transporter permease C-terminal" evidence="8">
    <location>
        <begin position="476"/>
        <end position="584"/>
    </location>
</feature>
<feature type="transmembrane region" description="Helical" evidence="7">
    <location>
        <begin position="426"/>
        <end position="446"/>
    </location>
</feature>
<feature type="transmembrane region" description="Helical" evidence="7">
    <location>
        <begin position="556"/>
        <end position="578"/>
    </location>
</feature>
<evidence type="ECO:0000313" key="9">
    <source>
        <dbReference type="EMBL" id="QKG26963.1"/>
    </source>
</evidence>
<organism evidence="9 10">
    <name type="scientific">Actinomadura verrucosospora</name>
    <dbReference type="NCBI Taxonomy" id="46165"/>
    <lineage>
        <taxon>Bacteria</taxon>
        <taxon>Bacillati</taxon>
        <taxon>Actinomycetota</taxon>
        <taxon>Actinomycetes</taxon>
        <taxon>Streptosporangiales</taxon>
        <taxon>Thermomonosporaceae</taxon>
        <taxon>Actinomadura</taxon>
    </lineage>
</organism>
<protein>
    <recommendedName>
        <fullName evidence="8">ABC3 transporter permease C-terminal domain-containing protein</fullName>
    </recommendedName>
</protein>
<sequence>MGRMLLVLRLVAADVRRHPAQAAMMLVSITAATAALALGISLHGAADTLYRQTRAATAGPDVVALSPGADRAATSALTPLAQASGVTAHSGPYRQYYTTLTAHGRTSRAVAQGAGATPGPVDRPLVTSGTWVRPGGVVVERGFASAMGVRVGDRVTFAGRSFPVAGIAVTTAHTIYPWAQMIGPDGGPDDYSGLVWTSEADTRALAAADLPATSLFYLKLRDPSAAEQFVDSRRPFSDDQPANFFTWRFMATQDAHILRESQPVLVIGSWLLALLAVGGVATLAAGRATRQTRRVGLLKAVGATPGTIAAVLLGEYLVLALIGDALGLAIARLAAPGLANPTASLLSAAAGPTGDTVAATTLLALAVAVLTTLGPTRRALRTETVTALADTARRPGRRPWLNGLSALLPTSLLLALRLIARRPGRAVLHAWSIAVMVIGATALLMARVQTDFDYGLGSSHLGNVQSEQGHDVLLAVTVALAALAAVNIVTITWTTALEARPVMAIARTLGATPGQVTAGLSAAQLLPTLPGAVIGVPMGVVLVELFSPPNAAVPSLWSLFVPAVAAPLATAALTVVPARLAARRSVARTLSTEAA</sequence>
<evidence type="ECO:0000256" key="1">
    <source>
        <dbReference type="ARBA" id="ARBA00004651"/>
    </source>
</evidence>
<keyword evidence="2" id="KW-1003">Cell membrane</keyword>
<evidence type="ECO:0000259" key="8">
    <source>
        <dbReference type="Pfam" id="PF02687"/>
    </source>
</evidence>
<comment type="similarity">
    <text evidence="6">Belongs to the ABC-4 integral membrane protein family.</text>
</comment>
<dbReference type="InterPro" id="IPR050250">
    <property type="entry name" value="Macrolide_Exporter_MacB"/>
</dbReference>
<reference evidence="9 10" key="1">
    <citation type="submission" date="2020-05" db="EMBL/GenBank/DDBJ databases">
        <title>Actinomadura verrucosospora NRRL-B18236 (PFL_A860) Genome sequencing and assembly.</title>
        <authorList>
            <person name="Samborskyy M."/>
        </authorList>
    </citation>
    <scope>NUCLEOTIDE SEQUENCE [LARGE SCALE GENOMIC DNA]</scope>
    <source>
        <strain evidence="9 10">NRRL:B18236</strain>
    </source>
</reference>
<gene>
    <name evidence="9" type="ORF">ACTIVE_8616</name>
</gene>
<dbReference type="Pfam" id="PF02687">
    <property type="entry name" value="FtsX"/>
    <property type="match status" value="2"/>
</dbReference>